<gene>
    <name evidence="2" type="ORF">BIV57_13265</name>
</gene>
<name>A0A1J7BEF8_9ACTN</name>
<dbReference type="STRING" id="1428644.BIV57_13265"/>
<keyword evidence="1" id="KW-0812">Transmembrane</keyword>
<keyword evidence="1" id="KW-1133">Transmembrane helix</keyword>
<dbReference type="EMBL" id="MLCF01000067">
    <property type="protein sequence ID" value="OIV36957.1"/>
    <property type="molecule type" value="Genomic_DNA"/>
</dbReference>
<organism evidence="2 3">
    <name type="scientific">Mangrovactinospora gilvigrisea</name>
    <dbReference type="NCBI Taxonomy" id="1428644"/>
    <lineage>
        <taxon>Bacteria</taxon>
        <taxon>Bacillati</taxon>
        <taxon>Actinomycetota</taxon>
        <taxon>Actinomycetes</taxon>
        <taxon>Kitasatosporales</taxon>
        <taxon>Streptomycetaceae</taxon>
        <taxon>Mangrovactinospora</taxon>
    </lineage>
</organism>
<evidence type="ECO:0000313" key="3">
    <source>
        <dbReference type="Proteomes" id="UP000243342"/>
    </source>
</evidence>
<reference evidence="2 3" key="1">
    <citation type="submission" date="2016-10" db="EMBL/GenBank/DDBJ databases">
        <title>Genome sequence of Streptomyces gilvigriseus MUSC 26.</title>
        <authorList>
            <person name="Lee L.-H."/>
            <person name="Ser H.-L."/>
        </authorList>
    </citation>
    <scope>NUCLEOTIDE SEQUENCE [LARGE SCALE GENOMIC DNA]</scope>
    <source>
        <strain evidence="2 3">MUSC 26</strain>
    </source>
</reference>
<protein>
    <submittedName>
        <fullName evidence="2">Uncharacterized protein</fullName>
    </submittedName>
</protein>
<keyword evidence="1" id="KW-0472">Membrane</keyword>
<sequence length="73" mass="7807">MICHYLFMRVVVPGFFAVAILNARRQARRAQAHDPDASRSPDAARRHATLGCAGLGSLAGLLCILAGLITHLP</sequence>
<accession>A0A1J7BEF8</accession>
<dbReference type="AlphaFoldDB" id="A0A1J7BEF8"/>
<comment type="caution">
    <text evidence="2">The sequence shown here is derived from an EMBL/GenBank/DDBJ whole genome shotgun (WGS) entry which is preliminary data.</text>
</comment>
<proteinExistence type="predicted"/>
<feature type="transmembrane region" description="Helical" evidence="1">
    <location>
        <begin position="48"/>
        <end position="69"/>
    </location>
</feature>
<feature type="transmembrane region" description="Helical" evidence="1">
    <location>
        <begin position="6"/>
        <end position="23"/>
    </location>
</feature>
<keyword evidence="3" id="KW-1185">Reference proteome</keyword>
<dbReference type="Proteomes" id="UP000243342">
    <property type="component" value="Unassembled WGS sequence"/>
</dbReference>
<dbReference type="RefSeq" id="WP_071657031.1">
    <property type="nucleotide sequence ID" value="NZ_MLCF01000067.1"/>
</dbReference>
<evidence type="ECO:0000256" key="1">
    <source>
        <dbReference type="SAM" id="Phobius"/>
    </source>
</evidence>
<evidence type="ECO:0000313" key="2">
    <source>
        <dbReference type="EMBL" id="OIV36957.1"/>
    </source>
</evidence>